<keyword evidence="1" id="KW-0812">Transmembrane</keyword>
<keyword evidence="1" id="KW-1133">Transmembrane helix</keyword>
<feature type="transmembrane region" description="Helical" evidence="1">
    <location>
        <begin position="31"/>
        <end position="54"/>
    </location>
</feature>
<reference evidence="3" key="1">
    <citation type="journal article" date="2021" name="Nat. Commun.">
        <title>Genetic determinants of endophytism in the Arabidopsis root mycobiome.</title>
        <authorList>
            <person name="Mesny F."/>
            <person name="Miyauchi S."/>
            <person name="Thiergart T."/>
            <person name="Pickel B."/>
            <person name="Atanasova L."/>
            <person name="Karlsson M."/>
            <person name="Huettel B."/>
            <person name="Barry K.W."/>
            <person name="Haridas S."/>
            <person name="Chen C."/>
            <person name="Bauer D."/>
            <person name="Andreopoulos W."/>
            <person name="Pangilinan J."/>
            <person name="LaButti K."/>
            <person name="Riley R."/>
            <person name="Lipzen A."/>
            <person name="Clum A."/>
            <person name="Drula E."/>
            <person name="Henrissat B."/>
            <person name="Kohler A."/>
            <person name="Grigoriev I.V."/>
            <person name="Martin F.M."/>
            <person name="Hacquard S."/>
        </authorList>
    </citation>
    <scope>NUCLEOTIDE SEQUENCE</scope>
    <source>
        <strain evidence="3">MPI-SDFR-AT-0120</strain>
    </source>
</reference>
<name>A0A8K0R641_9PLEO</name>
<protein>
    <recommendedName>
        <fullName evidence="2">Rhodopsin domain-containing protein</fullName>
    </recommendedName>
</protein>
<dbReference type="AlphaFoldDB" id="A0A8K0R641"/>
<keyword evidence="4" id="KW-1185">Reference proteome</keyword>
<dbReference type="OrthoDB" id="3897607at2759"/>
<keyword evidence="1" id="KW-0472">Membrane</keyword>
<dbReference type="EMBL" id="JAGMVJ010000010">
    <property type="protein sequence ID" value="KAH7087037.1"/>
    <property type="molecule type" value="Genomic_DNA"/>
</dbReference>
<gene>
    <name evidence="3" type="ORF">FB567DRAFT_560788</name>
</gene>
<dbReference type="Pfam" id="PF20684">
    <property type="entry name" value="Fung_rhodopsin"/>
    <property type="match status" value="1"/>
</dbReference>
<organism evidence="3 4">
    <name type="scientific">Paraphoma chrysanthemicola</name>
    <dbReference type="NCBI Taxonomy" id="798071"/>
    <lineage>
        <taxon>Eukaryota</taxon>
        <taxon>Fungi</taxon>
        <taxon>Dikarya</taxon>
        <taxon>Ascomycota</taxon>
        <taxon>Pezizomycotina</taxon>
        <taxon>Dothideomycetes</taxon>
        <taxon>Pleosporomycetidae</taxon>
        <taxon>Pleosporales</taxon>
        <taxon>Pleosporineae</taxon>
        <taxon>Phaeosphaeriaceae</taxon>
        <taxon>Paraphoma</taxon>
    </lineage>
</organism>
<accession>A0A8K0R641</accession>
<evidence type="ECO:0000259" key="2">
    <source>
        <dbReference type="Pfam" id="PF20684"/>
    </source>
</evidence>
<feature type="transmembrane region" description="Helical" evidence="1">
    <location>
        <begin position="66"/>
        <end position="90"/>
    </location>
</feature>
<evidence type="ECO:0000256" key="1">
    <source>
        <dbReference type="SAM" id="Phobius"/>
    </source>
</evidence>
<proteinExistence type="predicted"/>
<comment type="caution">
    <text evidence="3">The sequence shown here is derived from an EMBL/GenBank/DDBJ whole genome shotgun (WGS) entry which is preliminary data.</text>
</comment>
<dbReference type="InterPro" id="IPR049326">
    <property type="entry name" value="Rhodopsin_dom_fungi"/>
</dbReference>
<sequence>MAPAPALFPPADGGHHTWPKPNYVNPETRDWSAPAGVIAMNIVTLAVFAARIWARFRVTKTAGLDDWLIIIAMPGLIGLTISTVLGLRIYGFQLHIWDQTPKTNITVRQVRRV</sequence>
<feature type="domain" description="Rhodopsin" evidence="2">
    <location>
        <begin position="50"/>
        <end position="103"/>
    </location>
</feature>
<dbReference type="Proteomes" id="UP000813461">
    <property type="component" value="Unassembled WGS sequence"/>
</dbReference>
<evidence type="ECO:0000313" key="3">
    <source>
        <dbReference type="EMBL" id="KAH7087037.1"/>
    </source>
</evidence>
<evidence type="ECO:0000313" key="4">
    <source>
        <dbReference type="Proteomes" id="UP000813461"/>
    </source>
</evidence>